<feature type="region of interest" description="Disordered" evidence="1">
    <location>
        <begin position="209"/>
        <end position="281"/>
    </location>
</feature>
<reference evidence="3" key="1">
    <citation type="journal article" date="2022" name="bioRxiv">
        <title>Deciphering the potential niche of two novel black yeast fungi from a biological soil crust based on their genomes, phenotypes, and melanin regulation.</title>
        <authorList>
            <consortium name="DOE Joint Genome Institute"/>
            <person name="Carr E.C."/>
            <person name="Barton Q."/>
            <person name="Grambo S."/>
            <person name="Sullivan M."/>
            <person name="Renfro C.M."/>
            <person name="Kuo A."/>
            <person name="Pangilinan J."/>
            <person name="Lipzen A."/>
            <person name="Keymanesh K."/>
            <person name="Savage E."/>
            <person name="Barry K."/>
            <person name="Grigoriev I.V."/>
            <person name="Riekhof W.R."/>
            <person name="Harris S.S."/>
        </authorList>
    </citation>
    <scope>NUCLEOTIDE SEQUENCE</scope>
    <source>
        <strain evidence="3">JF 03-4F</strain>
    </source>
</reference>
<dbReference type="Pfam" id="PF22740">
    <property type="entry name" value="PapZ_C"/>
    <property type="match status" value="1"/>
</dbReference>
<gene>
    <name evidence="3" type="ORF">EDD36DRAFT_463721</name>
</gene>
<accession>A0AAN6IE83</accession>
<feature type="compositionally biased region" description="Polar residues" evidence="1">
    <location>
        <begin position="254"/>
        <end position="264"/>
    </location>
</feature>
<dbReference type="Proteomes" id="UP001203852">
    <property type="component" value="Unassembled WGS sequence"/>
</dbReference>
<dbReference type="InterPro" id="IPR053931">
    <property type="entry name" value="RapZ_C"/>
</dbReference>
<dbReference type="EMBL" id="MU404353">
    <property type="protein sequence ID" value="KAI1613855.1"/>
    <property type="molecule type" value="Genomic_DNA"/>
</dbReference>
<evidence type="ECO:0000256" key="1">
    <source>
        <dbReference type="SAM" id="MobiDB-lite"/>
    </source>
</evidence>
<evidence type="ECO:0000259" key="2">
    <source>
        <dbReference type="Pfam" id="PF22740"/>
    </source>
</evidence>
<evidence type="ECO:0000313" key="4">
    <source>
        <dbReference type="Proteomes" id="UP001203852"/>
    </source>
</evidence>
<sequence length="281" mass="30950">MSDSIEDAKGQVRDIIIDRNETNDSLKDNALTAIDNFHEHNMDDIKDYDEPDEDNGKANDNDKNPPGNTGDKSPSLKLSIVSYGSTFGRLEESPGDEHLDFSISDISIPSAKLRKEHTGLNSKLREAVMAEELAPEWLDEITGEVQSKMAEMKRAYEKDHSAPTTLVVGLACGRGKHRSVTFAEKLPEKLATNGWSVTVHHRDVSLNAAQAGSDEEDGSSSLSTQSFDRKGMEKKNKDMREETRNRISIEGDDATSSNLNTENGGSLDREGNEPTALGWEK</sequence>
<feature type="domain" description="RapZ C-terminal" evidence="2">
    <location>
        <begin position="78"/>
        <end position="204"/>
    </location>
</feature>
<feature type="region of interest" description="Disordered" evidence="1">
    <location>
        <begin position="38"/>
        <end position="76"/>
    </location>
</feature>
<feature type="compositionally biased region" description="Basic and acidic residues" evidence="1">
    <location>
        <begin position="54"/>
        <end position="63"/>
    </location>
</feature>
<dbReference type="AlphaFoldDB" id="A0AAN6IE83"/>
<organism evidence="3 4">
    <name type="scientific">Exophiala viscosa</name>
    <dbReference type="NCBI Taxonomy" id="2486360"/>
    <lineage>
        <taxon>Eukaryota</taxon>
        <taxon>Fungi</taxon>
        <taxon>Dikarya</taxon>
        <taxon>Ascomycota</taxon>
        <taxon>Pezizomycotina</taxon>
        <taxon>Eurotiomycetes</taxon>
        <taxon>Chaetothyriomycetidae</taxon>
        <taxon>Chaetothyriales</taxon>
        <taxon>Herpotrichiellaceae</taxon>
        <taxon>Exophiala</taxon>
    </lineage>
</organism>
<keyword evidence="4" id="KW-1185">Reference proteome</keyword>
<proteinExistence type="predicted"/>
<name>A0AAN6IE83_9EURO</name>
<protein>
    <recommendedName>
        <fullName evidence="2">RapZ C-terminal domain-containing protein</fullName>
    </recommendedName>
</protein>
<comment type="caution">
    <text evidence="3">The sequence shown here is derived from an EMBL/GenBank/DDBJ whole genome shotgun (WGS) entry which is preliminary data.</text>
</comment>
<feature type="compositionally biased region" description="Basic and acidic residues" evidence="1">
    <location>
        <begin position="227"/>
        <end position="249"/>
    </location>
</feature>
<evidence type="ECO:0000313" key="3">
    <source>
        <dbReference type="EMBL" id="KAI1613855.1"/>
    </source>
</evidence>